<keyword evidence="2" id="KW-1185">Reference proteome</keyword>
<accession>A0A518H527</accession>
<evidence type="ECO:0008006" key="3">
    <source>
        <dbReference type="Google" id="ProtNLM"/>
    </source>
</evidence>
<dbReference type="Pfam" id="PF10936">
    <property type="entry name" value="DUF2617"/>
    <property type="match status" value="1"/>
</dbReference>
<dbReference type="RefSeq" id="WP_145271882.1">
    <property type="nucleotide sequence ID" value="NZ_CP036426.1"/>
</dbReference>
<evidence type="ECO:0000313" key="2">
    <source>
        <dbReference type="Proteomes" id="UP000317835"/>
    </source>
</evidence>
<organism evidence="1 2">
    <name type="scientific">Tautonia plasticadhaerens</name>
    <dbReference type="NCBI Taxonomy" id="2527974"/>
    <lineage>
        <taxon>Bacteria</taxon>
        <taxon>Pseudomonadati</taxon>
        <taxon>Planctomycetota</taxon>
        <taxon>Planctomycetia</taxon>
        <taxon>Isosphaerales</taxon>
        <taxon>Isosphaeraceae</taxon>
        <taxon>Tautonia</taxon>
    </lineage>
</organism>
<gene>
    <name evidence="1" type="ORF">ElP_38520</name>
</gene>
<name>A0A518H527_9BACT</name>
<protein>
    <recommendedName>
        <fullName evidence="3">DUF2617 domain-containing protein</fullName>
    </recommendedName>
</protein>
<dbReference type="KEGG" id="tpla:ElP_38520"/>
<sequence length="185" mass="21035">MGVSYGRSKVVDLEFQVFARAIHPDWFAVRSHRRVSRPAWEADLRIIEGGHAITWTNGTGCLTEVLRGPETPLPDRGVLLRRPVRHEHSATLRQGVAVEYQTCFDSERLDDEVFRHLCDELSLDAGKGLYHRFSPRNRMAPSPVSFIRVDPRANGLSVQAFHTFPDDCSIVRTQSLFEVLDPGRR</sequence>
<dbReference type="AlphaFoldDB" id="A0A518H527"/>
<dbReference type="EMBL" id="CP036426">
    <property type="protein sequence ID" value="QDV35942.1"/>
    <property type="molecule type" value="Genomic_DNA"/>
</dbReference>
<dbReference type="InterPro" id="IPR024486">
    <property type="entry name" value="DUF2617"/>
</dbReference>
<evidence type="ECO:0000313" key="1">
    <source>
        <dbReference type="EMBL" id="QDV35942.1"/>
    </source>
</evidence>
<reference evidence="1 2" key="1">
    <citation type="submission" date="2019-02" db="EMBL/GenBank/DDBJ databases">
        <title>Deep-cultivation of Planctomycetes and their phenomic and genomic characterization uncovers novel biology.</title>
        <authorList>
            <person name="Wiegand S."/>
            <person name="Jogler M."/>
            <person name="Boedeker C."/>
            <person name="Pinto D."/>
            <person name="Vollmers J."/>
            <person name="Rivas-Marin E."/>
            <person name="Kohn T."/>
            <person name="Peeters S.H."/>
            <person name="Heuer A."/>
            <person name="Rast P."/>
            <person name="Oberbeckmann S."/>
            <person name="Bunk B."/>
            <person name="Jeske O."/>
            <person name="Meyerdierks A."/>
            <person name="Storesund J.E."/>
            <person name="Kallscheuer N."/>
            <person name="Luecker S."/>
            <person name="Lage O.M."/>
            <person name="Pohl T."/>
            <person name="Merkel B.J."/>
            <person name="Hornburger P."/>
            <person name="Mueller R.-W."/>
            <person name="Bruemmer F."/>
            <person name="Labrenz M."/>
            <person name="Spormann A.M."/>
            <person name="Op den Camp H."/>
            <person name="Overmann J."/>
            <person name="Amann R."/>
            <person name="Jetten M.S.M."/>
            <person name="Mascher T."/>
            <person name="Medema M.H."/>
            <person name="Devos D.P."/>
            <person name="Kaster A.-K."/>
            <person name="Ovreas L."/>
            <person name="Rohde M."/>
            <person name="Galperin M.Y."/>
            <person name="Jogler C."/>
        </authorList>
    </citation>
    <scope>NUCLEOTIDE SEQUENCE [LARGE SCALE GENOMIC DNA]</scope>
    <source>
        <strain evidence="1 2">ElP</strain>
    </source>
</reference>
<proteinExistence type="predicted"/>
<dbReference type="Proteomes" id="UP000317835">
    <property type="component" value="Chromosome"/>
</dbReference>
<dbReference type="OrthoDB" id="263569at2"/>